<dbReference type="Pfam" id="PF10926">
    <property type="entry name" value="DUF2800"/>
    <property type="match status" value="1"/>
</dbReference>
<accession>A0A6J7WEQ6</accession>
<sequence>MNHSTIVGGSTAKRVIACPASIELVAKMPPKPSSKYADEGTLLHDAISQILDCKATPESVIGMTYEGITLTQELYDDKIAVALSALDEIDPDKQMEFAVESSVNFGDLLPGVFGSADLLGRIGKKAIVLDWKFGNGVAVEATENEQGMFYAAAAMRTPETQWVFEDVEEIEIIIVQPPMVKRWVTTPERIKAFELELIAAVKGPRTKLESGEHCRWCAAKPTCPKVTGAVDRALKTALVRLDADKVSEYLAQADQLESWIDSVRVLAYDMLENNVKVPGYKLVAKRGTRQWVNDEAPVKLLGDKAYESKLISVAQAEKIIGKKNFPSDVAVSVSSGSTLAAESDPRPAVIDLGKQLANLKLI</sequence>
<dbReference type="EMBL" id="LR798225">
    <property type="protein sequence ID" value="CAB5194758.1"/>
    <property type="molecule type" value="Genomic_DNA"/>
</dbReference>
<gene>
    <name evidence="1" type="ORF">UFOVP172_27</name>
</gene>
<dbReference type="InterPro" id="IPR021229">
    <property type="entry name" value="DUF2800"/>
</dbReference>
<proteinExistence type="predicted"/>
<protein>
    <recommendedName>
        <fullName evidence="2">DUF2800 domain-containing protein</fullName>
    </recommendedName>
</protein>
<evidence type="ECO:0000313" key="1">
    <source>
        <dbReference type="EMBL" id="CAB5194758.1"/>
    </source>
</evidence>
<name>A0A6J7WEQ6_9CAUD</name>
<dbReference type="InterPro" id="IPR011604">
    <property type="entry name" value="PDDEXK-like_dom_sf"/>
</dbReference>
<evidence type="ECO:0008006" key="2">
    <source>
        <dbReference type="Google" id="ProtNLM"/>
    </source>
</evidence>
<reference evidence="1" key="1">
    <citation type="submission" date="2020-05" db="EMBL/GenBank/DDBJ databases">
        <authorList>
            <person name="Chiriac C."/>
            <person name="Salcher M."/>
            <person name="Ghai R."/>
            <person name="Kavagutti S V."/>
        </authorList>
    </citation>
    <scope>NUCLEOTIDE SEQUENCE</scope>
</reference>
<dbReference type="Gene3D" id="3.90.320.10">
    <property type="match status" value="1"/>
</dbReference>
<organism evidence="1">
    <name type="scientific">uncultured Caudovirales phage</name>
    <dbReference type="NCBI Taxonomy" id="2100421"/>
    <lineage>
        <taxon>Viruses</taxon>
        <taxon>Duplodnaviria</taxon>
        <taxon>Heunggongvirae</taxon>
        <taxon>Uroviricota</taxon>
        <taxon>Caudoviricetes</taxon>
        <taxon>Peduoviridae</taxon>
        <taxon>Maltschvirus</taxon>
        <taxon>Maltschvirus maltsch</taxon>
    </lineage>
</organism>